<dbReference type="SUPFAM" id="SSF160991">
    <property type="entry name" value="CV3147-like"/>
    <property type="match status" value="1"/>
</dbReference>
<evidence type="ECO:0000313" key="3">
    <source>
        <dbReference type="EMBL" id="NIA72061.1"/>
    </source>
</evidence>
<feature type="domain" description="S-Me-THD-like C-terminal" evidence="2">
    <location>
        <begin position="179"/>
        <end position="366"/>
    </location>
</feature>
<reference evidence="3" key="1">
    <citation type="submission" date="2020-03" db="EMBL/GenBank/DDBJ databases">
        <title>Genome of Pelagibius litoralis DSM 21314T.</title>
        <authorList>
            <person name="Wang G."/>
        </authorList>
    </citation>
    <scope>NUCLEOTIDE SEQUENCE</scope>
    <source>
        <strain evidence="3">DSM 21314</strain>
    </source>
</reference>
<evidence type="ECO:0000259" key="1">
    <source>
        <dbReference type="Pfam" id="PF06032"/>
    </source>
</evidence>
<dbReference type="RefSeq" id="WP_167230723.1">
    <property type="nucleotide sequence ID" value="NZ_JAAQPH010000031.1"/>
</dbReference>
<dbReference type="InterPro" id="IPR024071">
    <property type="entry name" value="S-Me-THD_C_sf"/>
</dbReference>
<comment type="caution">
    <text evidence="3">The sequence shown here is derived from an EMBL/GenBank/DDBJ whole genome shotgun (WGS) entry which is preliminary data.</text>
</comment>
<gene>
    <name evidence="3" type="ORF">HBA54_26010</name>
</gene>
<sequence>MAGLALRTPNQTHRVLTADDMEALAIGAWILGTGGGGDPYHKLLNMRQLYAKGHTVTLIDPMSLADDACIAVVSNMGAPIVGQERLSDPEFSARPVRMMENYLGRKFDAVMALEIGGGNGLQPMLIAALTGLPVVDADTMGRAYPEAQMTSVAVANLKCFPFAMADIRDNEVIIPRAESWTWMERISRKACTEIGSVAATCKAPRTGEEVKKHGVLYTTSKAIRLGETVLEARKNHTDPIEAVLGAAHGKRLFAGKVVDVERRATEGFLRGQAVIEGLEEDVGSTMVLHFQNEFSVAFKDGQPIVMTPDLICALDTVSGEGIGTDVIRFGQRVTVLALPAPPVFLSPDGLKAVGPGAFGFDIEFSSVFEEAQS</sequence>
<dbReference type="InterPro" id="IPR010318">
    <property type="entry name" value="S-Me-THD_N"/>
</dbReference>
<keyword evidence="4" id="KW-1185">Reference proteome</keyword>
<proteinExistence type="predicted"/>
<dbReference type="Pfam" id="PF06032">
    <property type="entry name" value="S-Me-THD_N"/>
    <property type="match status" value="1"/>
</dbReference>
<dbReference type="Gene3D" id="3.40.1610.10">
    <property type="entry name" value="CV3147-like domain"/>
    <property type="match status" value="1"/>
</dbReference>
<dbReference type="Pfam" id="PF20906">
    <property type="entry name" value="S-Me-THD_C"/>
    <property type="match status" value="1"/>
</dbReference>
<evidence type="ECO:0000313" key="4">
    <source>
        <dbReference type="Proteomes" id="UP000761264"/>
    </source>
</evidence>
<dbReference type="EMBL" id="JAAQPH010000031">
    <property type="protein sequence ID" value="NIA72061.1"/>
    <property type="molecule type" value="Genomic_DNA"/>
</dbReference>
<dbReference type="InterPro" id="IPR027479">
    <property type="entry name" value="S-Me-THD_N_sf"/>
</dbReference>
<name>A0A967KI95_9PROT</name>
<dbReference type="AlphaFoldDB" id="A0A967KI95"/>
<protein>
    <submittedName>
        <fullName evidence="3">DUF917 domain-containing protein</fullName>
    </submittedName>
</protein>
<evidence type="ECO:0000259" key="2">
    <source>
        <dbReference type="Pfam" id="PF20906"/>
    </source>
</evidence>
<organism evidence="3 4">
    <name type="scientific">Pelagibius litoralis</name>
    <dbReference type="NCBI Taxonomy" id="374515"/>
    <lineage>
        <taxon>Bacteria</taxon>
        <taxon>Pseudomonadati</taxon>
        <taxon>Pseudomonadota</taxon>
        <taxon>Alphaproteobacteria</taxon>
        <taxon>Rhodospirillales</taxon>
        <taxon>Rhodovibrionaceae</taxon>
        <taxon>Pelagibius</taxon>
    </lineage>
</organism>
<dbReference type="InterPro" id="IPR048350">
    <property type="entry name" value="S-Me-THD-like_C"/>
</dbReference>
<dbReference type="Proteomes" id="UP000761264">
    <property type="component" value="Unassembled WGS sequence"/>
</dbReference>
<accession>A0A967KI95</accession>
<dbReference type="Gene3D" id="2.40.390.10">
    <property type="entry name" value="CV3147-like"/>
    <property type="match status" value="1"/>
</dbReference>
<feature type="domain" description="S-Me-THD N-terminal" evidence="1">
    <location>
        <begin position="19"/>
        <end position="175"/>
    </location>
</feature>